<dbReference type="PROSITE" id="PS00893">
    <property type="entry name" value="NUDIX_BOX"/>
    <property type="match status" value="1"/>
</dbReference>
<dbReference type="GO" id="GO:0047631">
    <property type="term" value="F:ADP-ribose diphosphatase activity"/>
    <property type="evidence" value="ECO:0007669"/>
    <property type="project" value="UniProtKB-EC"/>
</dbReference>
<keyword evidence="2 4" id="KW-0378">Hydrolase</keyword>
<sequence length="187" mass="21476">MRMSKEGYSVISKKVVHEGPVRLRIDTFNYNGKVFRKEVVEHSPSVGIIPIVNKKEILLIKQFRHAVNKSLIEIPAGKIENNEIPYEAARRELAEETGYLGELKPLTRCFLAPSYDTELMHFFVAENMSKLDDPKKMDEDENITSFVVKLNDAIKYCYDGTIIDCKTVTAIFLYYFALGNENVFKNN</sequence>
<dbReference type="AlphaFoldDB" id="A0A654M2B3"/>
<organism evidence="4 5">
    <name type="scientific">Candidatus Nitrosocosmicus oleophilus</name>
    <dbReference type="NCBI Taxonomy" id="1353260"/>
    <lineage>
        <taxon>Archaea</taxon>
        <taxon>Nitrososphaerota</taxon>
        <taxon>Nitrososphaeria</taxon>
        <taxon>Nitrososphaerales</taxon>
        <taxon>Nitrososphaeraceae</taxon>
        <taxon>Candidatus Nitrosocosmicus</taxon>
    </lineage>
</organism>
<evidence type="ECO:0000313" key="4">
    <source>
        <dbReference type="EMBL" id="ALI37898.1"/>
    </source>
</evidence>
<comment type="cofactor">
    <cofactor evidence="1">
        <name>Mg(2+)</name>
        <dbReference type="ChEBI" id="CHEBI:18420"/>
    </cofactor>
</comment>
<name>A0A654M2B3_9ARCH</name>
<dbReference type="EC" id="3.6.1.13" evidence="4"/>
<dbReference type="PANTHER" id="PTHR11839">
    <property type="entry name" value="UDP/ADP-SUGAR PYROPHOSPHATASE"/>
    <property type="match status" value="1"/>
</dbReference>
<dbReference type="PANTHER" id="PTHR11839:SF18">
    <property type="entry name" value="NUDIX HYDROLASE DOMAIN-CONTAINING PROTEIN"/>
    <property type="match status" value="1"/>
</dbReference>
<evidence type="ECO:0000259" key="3">
    <source>
        <dbReference type="PROSITE" id="PS51462"/>
    </source>
</evidence>
<accession>A0A654M2B3</accession>
<dbReference type="EMBL" id="CP012850">
    <property type="protein sequence ID" value="ALI37898.1"/>
    <property type="molecule type" value="Genomic_DNA"/>
</dbReference>
<reference evidence="5" key="1">
    <citation type="submission" date="2015-10" db="EMBL/GenBank/DDBJ databases">
        <title>Niche specialization of a soil ammonia-oxidizing archaeon, Candidatus Nitrosocosmicus oleophilus.</title>
        <authorList>
            <person name="Jung M.-Y."/>
            <person name="Rhee S.-K."/>
        </authorList>
    </citation>
    <scope>NUCLEOTIDE SEQUENCE [LARGE SCALE GENOMIC DNA]</scope>
    <source>
        <strain evidence="5">MY3</strain>
    </source>
</reference>
<dbReference type="InterPro" id="IPR020084">
    <property type="entry name" value="NUDIX_hydrolase_CS"/>
</dbReference>
<dbReference type="GO" id="GO:0019693">
    <property type="term" value="P:ribose phosphate metabolic process"/>
    <property type="evidence" value="ECO:0007669"/>
    <property type="project" value="TreeGrafter"/>
</dbReference>
<dbReference type="SUPFAM" id="SSF55811">
    <property type="entry name" value="Nudix"/>
    <property type="match status" value="1"/>
</dbReference>
<dbReference type="CDD" id="cd03424">
    <property type="entry name" value="NUDIX_ADPRase_Nudt5_UGPPase_Nudt14"/>
    <property type="match status" value="1"/>
</dbReference>
<dbReference type="PROSITE" id="PS51462">
    <property type="entry name" value="NUDIX"/>
    <property type="match status" value="1"/>
</dbReference>
<proteinExistence type="predicted"/>
<dbReference type="GO" id="GO:0006753">
    <property type="term" value="P:nucleoside phosphate metabolic process"/>
    <property type="evidence" value="ECO:0007669"/>
    <property type="project" value="TreeGrafter"/>
</dbReference>
<keyword evidence="5" id="KW-1185">Reference proteome</keyword>
<evidence type="ECO:0000256" key="1">
    <source>
        <dbReference type="ARBA" id="ARBA00001946"/>
    </source>
</evidence>
<dbReference type="Gene3D" id="3.90.79.10">
    <property type="entry name" value="Nucleoside Triphosphate Pyrophosphohydrolase"/>
    <property type="match status" value="1"/>
</dbReference>
<dbReference type="InterPro" id="IPR015797">
    <property type="entry name" value="NUDIX_hydrolase-like_dom_sf"/>
</dbReference>
<dbReference type="Proteomes" id="UP000058925">
    <property type="component" value="Chromosome"/>
</dbReference>
<evidence type="ECO:0000256" key="2">
    <source>
        <dbReference type="ARBA" id="ARBA00022801"/>
    </source>
</evidence>
<protein>
    <submittedName>
        <fullName evidence="4">ADP-ribose pyrophosphatase</fullName>
        <ecNumber evidence="4">3.6.1.13</ecNumber>
    </submittedName>
</protein>
<feature type="domain" description="Nudix hydrolase" evidence="3">
    <location>
        <begin position="41"/>
        <end position="170"/>
    </location>
</feature>
<dbReference type="KEGG" id="taa:NMY3_03717"/>
<evidence type="ECO:0000313" key="5">
    <source>
        <dbReference type="Proteomes" id="UP000058925"/>
    </source>
</evidence>
<dbReference type="Pfam" id="PF00293">
    <property type="entry name" value="NUDIX"/>
    <property type="match status" value="1"/>
</dbReference>
<dbReference type="InterPro" id="IPR000086">
    <property type="entry name" value="NUDIX_hydrolase_dom"/>
</dbReference>
<gene>
    <name evidence="4" type="primary">nudF</name>
    <name evidence="4" type="ORF">NMY3_03717</name>
</gene>